<proteinExistence type="predicted"/>
<dbReference type="InterPro" id="IPR035965">
    <property type="entry name" value="PAS-like_dom_sf"/>
</dbReference>
<dbReference type="CDD" id="cd00082">
    <property type="entry name" value="HisKA"/>
    <property type="match status" value="1"/>
</dbReference>
<sequence>MNSGLYLEMFRTFPMGLLLLDSKGAILDANQAARDLPTCDGDILDGKDFFDAFEGLEDLQEIRDRFIIATRDGKIRESFDTGLRGDGKGRLPVQIRLESFDGGTGEAILVIFEVVETGDDNRNAAKLLRNSVKQLSDIRHDINNPLMGIFGHAELLSGREDLPDGARNSVDTIMEQSRKIRDLVLELGRVRDSLKD</sequence>
<dbReference type="SMART" id="SM00388">
    <property type="entry name" value="HisKA"/>
    <property type="match status" value="1"/>
</dbReference>
<gene>
    <name evidence="4" type="ORF">IFK94_06935</name>
</gene>
<dbReference type="GO" id="GO:0000155">
    <property type="term" value="F:phosphorelay sensor kinase activity"/>
    <property type="evidence" value="ECO:0007669"/>
    <property type="project" value="InterPro"/>
</dbReference>
<evidence type="ECO:0000313" key="4">
    <source>
        <dbReference type="EMBL" id="MBD3867840.1"/>
    </source>
</evidence>
<dbReference type="SUPFAM" id="SSF47384">
    <property type="entry name" value="Homodimeric domain of signal transducing histidine kinase"/>
    <property type="match status" value="1"/>
</dbReference>
<evidence type="ECO:0000313" key="5">
    <source>
        <dbReference type="Proteomes" id="UP000648239"/>
    </source>
</evidence>
<organism evidence="4 5">
    <name type="scientific">Candidatus Polarisedimenticola svalbardensis</name>
    <dbReference type="NCBI Taxonomy" id="2886004"/>
    <lineage>
        <taxon>Bacteria</taxon>
        <taxon>Pseudomonadati</taxon>
        <taxon>Acidobacteriota</taxon>
        <taxon>Candidatus Polarisedimenticolia</taxon>
        <taxon>Candidatus Polarisedimenticolales</taxon>
        <taxon>Candidatus Polarisedimenticolaceae</taxon>
        <taxon>Candidatus Polarisedimenticola</taxon>
    </lineage>
</organism>
<dbReference type="InterPro" id="IPR036097">
    <property type="entry name" value="HisK_dim/P_sf"/>
</dbReference>
<dbReference type="Pfam" id="PF00512">
    <property type="entry name" value="HisKA"/>
    <property type="match status" value="1"/>
</dbReference>
<dbReference type="Gene3D" id="3.30.450.20">
    <property type="entry name" value="PAS domain"/>
    <property type="match status" value="1"/>
</dbReference>
<dbReference type="Gene3D" id="1.10.287.130">
    <property type="match status" value="1"/>
</dbReference>
<name>A0A8J6XYV2_9BACT</name>
<dbReference type="AlphaFoldDB" id="A0A8J6XYV2"/>
<evidence type="ECO:0000259" key="3">
    <source>
        <dbReference type="SMART" id="SM00388"/>
    </source>
</evidence>
<comment type="catalytic activity">
    <reaction evidence="1">
        <text>ATP + protein L-histidine = ADP + protein N-phospho-L-histidine.</text>
        <dbReference type="EC" id="2.7.13.3"/>
    </reaction>
</comment>
<dbReference type="SUPFAM" id="SSF55785">
    <property type="entry name" value="PYP-like sensor domain (PAS domain)"/>
    <property type="match status" value="1"/>
</dbReference>
<dbReference type="InterPro" id="IPR003661">
    <property type="entry name" value="HisK_dim/P_dom"/>
</dbReference>
<reference evidence="4 5" key="1">
    <citation type="submission" date="2020-08" db="EMBL/GenBank/DDBJ databases">
        <title>Acidobacteriota in marine sediments use diverse sulfur dissimilation pathways.</title>
        <authorList>
            <person name="Wasmund K."/>
        </authorList>
    </citation>
    <scope>NUCLEOTIDE SEQUENCE [LARGE SCALE GENOMIC DNA]</scope>
    <source>
        <strain evidence="4">MAG AM4</strain>
    </source>
</reference>
<protein>
    <recommendedName>
        <fullName evidence="2">histidine kinase</fullName>
        <ecNumber evidence="2">2.7.13.3</ecNumber>
    </recommendedName>
</protein>
<dbReference type="EMBL" id="JACXWD010000017">
    <property type="protein sequence ID" value="MBD3867840.1"/>
    <property type="molecule type" value="Genomic_DNA"/>
</dbReference>
<dbReference type="EC" id="2.7.13.3" evidence="2"/>
<comment type="caution">
    <text evidence="4">The sequence shown here is derived from an EMBL/GenBank/DDBJ whole genome shotgun (WGS) entry which is preliminary data.</text>
</comment>
<evidence type="ECO:0000256" key="2">
    <source>
        <dbReference type="ARBA" id="ARBA00012438"/>
    </source>
</evidence>
<feature type="domain" description="Signal transduction histidine kinase dimerisation/phosphoacceptor" evidence="3">
    <location>
        <begin position="130"/>
        <end position="193"/>
    </location>
</feature>
<dbReference type="InterPro" id="IPR000014">
    <property type="entry name" value="PAS"/>
</dbReference>
<accession>A0A8J6XYV2</accession>
<evidence type="ECO:0000256" key="1">
    <source>
        <dbReference type="ARBA" id="ARBA00000085"/>
    </source>
</evidence>
<dbReference type="Proteomes" id="UP000648239">
    <property type="component" value="Unassembled WGS sequence"/>
</dbReference>
<dbReference type="CDD" id="cd00130">
    <property type="entry name" value="PAS"/>
    <property type="match status" value="1"/>
</dbReference>